<accession>A0ABP9MDG8</accession>
<evidence type="ECO:0000256" key="4">
    <source>
        <dbReference type="ARBA" id="ARBA00023004"/>
    </source>
</evidence>
<evidence type="ECO:0000256" key="2">
    <source>
        <dbReference type="ARBA" id="ARBA00022723"/>
    </source>
</evidence>
<dbReference type="RefSeq" id="WP_077925942.1">
    <property type="nucleotide sequence ID" value="NZ_BAABKE010000001.1"/>
</dbReference>
<evidence type="ECO:0000313" key="7">
    <source>
        <dbReference type="EMBL" id="GAA5093992.1"/>
    </source>
</evidence>
<dbReference type="InterPro" id="IPR044861">
    <property type="entry name" value="IPNS-like_FE2OG_OXY"/>
</dbReference>
<comment type="caution">
    <text evidence="7">The sequence shown here is derived from an EMBL/GenBank/DDBJ whole genome shotgun (WGS) entry which is preliminary data.</text>
</comment>
<keyword evidence="8" id="KW-1185">Reference proteome</keyword>
<dbReference type="PANTHER" id="PTHR10209">
    <property type="entry name" value="OXIDOREDUCTASE, 2OG-FE II OXYGENASE FAMILY PROTEIN"/>
    <property type="match status" value="1"/>
</dbReference>
<keyword evidence="3 5" id="KW-0560">Oxidoreductase</keyword>
<dbReference type="Pfam" id="PF03171">
    <property type="entry name" value="2OG-FeII_Oxy"/>
    <property type="match status" value="1"/>
</dbReference>
<dbReference type="InterPro" id="IPR027443">
    <property type="entry name" value="IPNS-like_sf"/>
</dbReference>
<evidence type="ECO:0000313" key="8">
    <source>
        <dbReference type="Proteomes" id="UP001500631"/>
    </source>
</evidence>
<evidence type="ECO:0000259" key="6">
    <source>
        <dbReference type="PROSITE" id="PS51471"/>
    </source>
</evidence>
<dbReference type="PRINTS" id="PR00682">
    <property type="entry name" value="IPNSYNTHASE"/>
</dbReference>
<protein>
    <submittedName>
        <fullName evidence="7">Isopenicillin N synthase family oxygenase</fullName>
    </submittedName>
</protein>
<dbReference type="InterPro" id="IPR005123">
    <property type="entry name" value="Oxoglu/Fe-dep_dioxygenase_dom"/>
</dbReference>
<dbReference type="Pfam" id="PF14226">
    <property type="entry name" value="DIOX_N"/>
    <property type="match status" value="1"/>
</dbReference>
<proteinExistence type="inferred from homology"/>
<sequence length="336" mass="37728">MPQHNLPILDFAKFREGGTAKAEFIQELGDVTHNIGFFYLKNHGIEQSLLDQALELSKQFFALPIEKKLEIQMVKSPHFRGYTKLKDEITREKPDSREQLDYMPEYKAIPLNQIPKDQPWLRIQGPNQWPESLPDLKPTLLELQRQKVALAKVLLTAFAESLGQSPDAFAHTYSTNPSVLCKAIHYPGTEQTEQGVGAHKDGGYLTLLLQDEHSGLEVLKGDEWVPATPIKGTFIVNIGELLEIASQGYLKATQHRVITPPIGVDRYSLAFFLTSQLNATVPLLELPAHLQPNNFAITKDPKNPLFTEIGKNFLKGRLRSHPDVAATHYSDLPQLA</sequence>
<dbReference type="Proteomes" id="UP001500631">
    <property type="component" value="Unassembled WGS sequence"/>
</dbReference>
<dbReference type="InterPro" id="IPR026992">
    <property type="entry name" value="DIOX_N"/>
</dbReference>
<evidence type="ECO:0000256" key="1">
    <source>
        <dbReference type="ARBA" id="ARBA00008056"/>
    </source>
</evidence>
<comment type="similarity">
    <text evidence="1 5">Belongs to the iron/ascorbate-dependent oxidoreductase family.</text>
</comment>
<organism evidence="7 8">
    <name type="scientific">Wohlfahrtiimonas larvae</name>
    <dbReference type="NCBI Taxonomy" id="1157986"/>
    <lineage>
        <taxon>Bacteria</taxon>
        <taxon>Pseudomonadati</taxon>
        <taxon>Pseudomonadota</taxon>
        <taxon>Gammaproteobacteria</taxon>
        <taxon>Cardiobacteriales</taxon>
        <taxon>Ignatzschineriaceae</taxon>
        <taxon>Wohlfahrtiimonas</taxon>
    </lineage>
</organism>
<evidence type="ECO:0000256" key="5">
    <source>
        <dbReference type="RuleBase" id="RU003682"/>
    </source>
</evidence>
<name>A0ABP9MDG8_9GAMM</name>
<dbReference type="SUPFAM" id="SSF51197">
    <property type="entry name" value="Clavaminate synthase-like"/>
    <property type="match status" value="1"/>
</dbReference>
<dbReference type="PROSITE" id="PS51471">
    <property type="entry name" value="FE2OG_OXY"/>
    <property type="match status" value="1"/>
</dbReference>
<keyword evidence="4 5" id="KW-0408">Iron</keyword>
<reference evidence="8" key="1">
    <citation type="journal article" date="2019" name="Int. J. Syst. Evol. Microbiol.">
        <title>The Global Catalogue of Microorganisms (GCM) 10K type strain sequencing project: providing services to taxonomists for standard genome sequencing and annotation.</title>
        <authorList>
            <consortium name="The Broad Institute Genomics Platform"/>
            <consortium name="The Broad Institute Genome Sequencing Center for Infectious Disease"/>
            <person name="Wu L."/>
            <person name="Ma J."/>
        </authorList>
    </citation>
    <scope>NUCLEOTIDE SEQUENCE [LARGE SCALE GENOMIC DNA]</scope>
    <source>
        <strain evidence="8">JCM 18424</strain>
    </source>
</reference>
<dbReference type="EMBL" id="BAABKE010000001">
    <property type="protein sequence ID" value="GAA5093992.1"/>
    <property type="molecule type" value="Genomic_DNA"/>
</dbReference>
<keyword evidence="2 5" id="KW-0479">Metal-binding</keyword>
<evidence type="ECO:0000256" key="3">
    <source>
        <dbReference type="ARBA" id="ARBA00023002"/>
    </source>
</evidence>
<dbReference type="PANTHER" id="PTHR10209:SF885">
    <property type="entry name" value="2OG-FE(II) OXYGENASE FAMILY, PUTATIVE (AFU_ORTHOLOGUE AFUA_2G00750)-RELATED"/>
    <property type="match status" value="1"/>
</dbReference>
<gene>
    <name evidence="7" type="ORF">GCM10023338_01640</name>
</gene>
<feature type="domain" description="Fe2OG dioxygenase" evidence="6">
    <location>
        <begin position="175"/>
        <end position="275"/>
    </location>
</feature>
<dbReference type="Gene3D" id="2.60.120.330">
    <property type="entry name" value="B-lactam Antibiotic, Isopenicillin N Synthase, Chain"/>
    <property type="match status" value="1"/>
</dbReference>